<evidence type="ECO:0000313" key="2">
    <source>
        <dbReference type="Proteomes" id="UP000807716"/>
    </source>
</evidence>
<sequence length="157" mass="17719">MLVSVAVGASSRAKTYCKYLADTAQATIPLRETPDESNSTIVIPGGVVMKMVSELEDTLEYDTIYEFKAIYRDCKPSPAFFVDEIKVGPYSLKDSKIAFYNKGLLFGVDGDLAWIYTQLLWYNRDSNVAGGFNFISRSGVEIEDGKWVQECYTTRFW</sequence>
<name>A0A9P6UBT3_9FUNG</name>
<comment type="caution">
    <text evidence="1">The sequence shown here is derived from an EMBL/GenBank/DDBJ whole genome shotgun (WGS) entry which is preliminary data.</text>
</comment>
<keyword evidence="2" id="KW-1185">Reference proteome</keyword>
<dbReference type="Proteomes" id="UP000807716">
    <property type="component" value="Unassembled WGS sequence"/>
</dbReference>
<protein>
    <submittedName>
        <fullName evidence="1">Uncharacterized protein</fullName>
    </submittedName>
</protein>
<organism evidence="1 2">
    <name type="scientific">Actinomortierella ambigua</name>
    <dbReference type="NCBI Taxonomy" id="1343610"/>
    <lineage>
        <taxon>Eukaryota</taxon>
        <taxon>Fungi</taxon>
        <taxon>Fungi incertae sedis</taxon>
        <taxon>Mucoromycota</taxon>
        <taxon>Mortierellomycotina</taxon>
        <taxon>Mortierellomycetes</taxon>
        <taxon>Mortierellales</taxon>
        <taxon>Mortierellaceae</taxon>
        <taxon>Actinomortierella</taxon>
    </lineage>
</organism>
<evidence type="ECO:0000313" key="1">
    <source>
        <dbReference type="EMBL" id="KAG0267927.1"/>
    </source>
</evidence>
<dbReference type="AlphaFoldDB" id="A0A9P6UBT3"/>
<gene>
    <name evidence="1" type="ORF">DFQ27_007909</name>
</gene>
<dbReference type="EMBL" id="JAAAJB010000064">
    <property type="protein sequence ID" value="KAG0267927.1"/>
    <property type="molecule type" value="Genomic_DNA"/>
</dbReference>
<accession>A0A9P6UBT3</accession>
<proteinExistence type="predicted"/>
<reference evidence="1" key="1">
    <citation type="journal article" date="2020" name="Fungal Divers.">
        <title>Resolving the Mortierellaceae phylogeny through synthesis of multi-gene phylogenetics and phylogenomics.</title>
        <authorList>
            <person name="Vandepol N."/>
            <person name="Liber J."/>
            <person name="Desiro A."/>
            <person name="Na H."/>
            <person name="Kennedy M."/>
            <person name="Barry K."/>
            <person name="Grigoriev I.V."/>
            <person name="Miller A.N."/>
            <person name="O'Donnell K."/>
            <person name="Stajich J.E."/>
            <person name="Bonito G."/>
        </authorList>
    </citation>
    <scope>NUCLEOTIDE SEQUENCE</scope>
    <source>
        <strain evidence="1">BC1065</strain>
    </source>
</reference>